<dbReference type="GO" id="GO:0009247">
    <property type="term" value="P:glycolipid biosynthetic process"/>
    <property type="evidence" value="ECO:0007669"/>
    <property type="project" value="TreeGrafter"/>
</dbReference>
<comment type="caution">
    <text evidence="5">The sequence shown here is derived from an EMBL/GenBank/DDBJ whole genome shotgun (WGS) entry which is preliminary data.</text>
</comment>
<evidence type="ECO:0000256" key="3">
    <source>
        <dbReference type="ARBA" id="ARBA00022679"/>
    </source>
</evidence>
<dbReference type="Gene3D" id="3.90.550.10">
    <property type="entry name" value="Spore Coat Polysaccharide Biosynthesis Protein SpsA, Chain A"/>
    <property type="match status" value="1"/>
</dbReference>
<dbReference type="SUPFAM" id="SSF53448">
    <property type="entry name" value="Nucleotide-diphospho-sugar transferases"/>
    <property type="match status" value="1"/>
</dbReference>
<name>A0A2M9XX73_9LEPT</name>
<accession>A0A2M9XX73</accession>
<dbReference type="EMBL" id="RQFP01000008">
    <property type="protein sequence ID" value="TGK92995.1"/>
    <property type="molecule type" value="Genomic_DNA"/>
</dbReference>
<dbReference type="PANTHER" id="PTHR43398:SF1">
    <property type="entry name" value="DOLICHOL-PHOSPHATE MANNOSYLTRANSFERASE SUBUNIT 1"/>
    <property type="match status" value="1"/>
</dbReference>
<dbReference type="InterPro" id="IPR039528">
    <property type="entry name" value="DPM1-like"/>
</dbReference>
<dbReference type="GO" id="GO:0016020">
    <property type="term" value="C:membrane"/>
    <property type="evidence" value="ECO:0007669"/>
    <property type="project" value="GOC"/>
</dbReference>
<reference evidence="5" key="1">
    <citation type="journal article" date="2019" name="PLoS Negl. Trop. Dis.">
        <title>Revisiting the worldwide diversity of Leptospira species in the environment.</title>
        <authorList>
            <person name="Vincent A.T."/>
            <person name="Schiettekatte O."/>
            <person name="Bourhy P."/>
            <person name="Veyrier F.J."/>
            <person name="Picardeau M."/>
        </authorList>
    </citation>
    <scope>NUCLEOTIDE SEQUENCE [LARGE SCALE GENOMIC DNA]</scope>
    <source>
        <strain evidence="5">201800277</strain>
    </source>
</reference>
<dbReference type="GO" id="GO:0004582">
    <property type="term" value="F:dolichyl-phosphate beta-D-mannosyltransferase activity"/>
    <property type="evidence" value="ECO:0007669"/>
    <property type="project" value="InterPro"/>
</dbReference>
<dbReference type="InterPro" id="IPR001173">
    <property type="entry name" value="Glyco_trans_2-like"/>
</dbReference>
<keyword evidence="2" id="KW-0328">Glycosyltransferase</keyword>
<keyword evidence="3 5" id="KW-0808">Transferase</keyword>
<feature type="domain" description="Glycosyltransferase 2-like" evidence="4">
    <location>
        <begin position="7"/>
        <end position="171"/>
    </location>
</feature>
<sequence length="240" mass="27002">MANKTLVIIPAYNEAETIEEVVRGAIVYADVSVTDDASKDATPTILAKLQKEFGKRLNVIRHEKNTHIPGGIQDGMKYAVSKGYDWVITMDAGLSHDAGYLKEFQSFPDCDLVIGSRTSTVNVPVYRKLISWLAAKVMNYCLSKGVFNLFGANLRDCTSGYRRYSKPMFQKIATYPLESVAFDFHMEALSIVANNNGTIKELPIRYIFSNSSFNKKVLKLAISFAKKLLLRKWKLIPQYP</sequence>
<gene>
    <name evidence="5" type="ORF">EHQ30_12250</name>
</gene>
<protein>
    <submittedName>
        <fullName evidence="5">Glycosyltransferase</fullName>
    </submittedName>
</protein>
<dbReference type="AlphaFoldDB" id="A0A2M9XX73"/>
<evidence type="ECO:0000313" key="5">
    <source>
        <dbReference type="EMBL" id="TGK92995.1"/>
    </source>
</evidence>
<evidence type="ECO:0000259" key="4">
    <source>
        <dbReference type="Pfam" id="PF00535"/>
    </source>
</evidence>
<dbReference type="PANTHER" id="PTHR43398">
    <property type="entry name" value="DOLICHOL-PHOSPHATE MANNOSYLTRANSFERASE SUBUNIT 1"/>
    <property type="match status" value="1"/>
</dbReference>
<evidence type="ECO:0000256" key="1">
    <source>
        <dbReference type="ARBA" id="ARBA00006739"/>
    </source>
</evidence>
<keyword evidence="6" id="KW-1185">Reference proteome</keyword>
<dbReference type="InterPro" id="IPR029044">
    <property type="entry name" value="Nucleotide-diphossugar_trans"/>
</dbReference>
<dbReference type="Proteomes" id="UP000297891">
    <property type="component" value="Unassembled WGS sequence"/>
</dbReference>
<evidence type="ECO:0000313" key="6">
    <source>
        <dbReference type="Proteomes" id="UP000297891"/>
    </source>
</evidence>
<proteinExistence type="inferred from homology"/>
<dbReference type="RefSeq" id="WP_100792236.1">
    <property type="nucleotide sequence ID" value="NZ_NPDQ01000011.1"/>
</dbReference>
<organism evidence="5 6">
    <name type="scientific">Leptospira brenneri</name>
    <dbReference type="NCBI Taxonomy" id="2023182"/>
    <lineage>
        <taxon>Bacteria</taxon>
        <taxon>Pseudomonadati</taxon>
        <taxon>Spirochaetota</taxon>
        <taxon>Spirochaetia</taxon>
        <taxon>Leptospirales</taxon>
        <taxon>Leptospiraceae</taxon>
        <taxon>Leptospira</taxon>
    </lineage>
</organism>
<dbReference type="OrthoDB" id="9810303at2"/>
<evidence type="ECO:0000256" key="2">
    <source>
        <dbReference type="ARBA" id="ARBA00022676"/>
    </source>
</evidence>
<comment type="similarity">
    <text evidence="1">Belongs to the glycosyltransferase 2 family.</text>
</comment>
<dbReference type="Pfam" id="PF00535">
    <property type="entry name" value="Glycos_transf_2"/>
    <property type="match status" value="1"/>
</dbReference>